<feature type="domain" description="N-(5'phosphoribosyl) anthranilate isomerase (PRAI)" evidence="10">
    <location>
        <begin position="5"/>
        <end position="209"/>
    </location>
</feature>
<dbReference type="Pfam" id="PF00697">
    <property type="entry name" value="PRAI"/>
    <property type="match status" value="1"/>
</dbReference>
<dbReference type="HAMAP" id="MF_00135">
    <property type="entry name" value="PRAI"/>
    <property type="match status" value="1"/>
</dbReference>
<keyword evidence="12" id="KW-1185">Reference proteome</keyword>
<dbReference type="PANTHER" id="PTHR42894:SF1">
    <property type="entry name" value="N-(5'-PHOSPHORIBOSYL)ANTHRANILATE ISOMERASE"/>
    <property type="match status" value="1"/>
</dbReference>
<dbReference type="RefSeq" id="WP_201078064.1">
    <property type="nucleotide sequence ID" value="NZ_CP067420.1"/>
</dbReference>
<dbReference type="NCBIfam" id="NF002295">
    <property type="entry name" value="PRK01222.1-1"/>
    <property type="match status" value="1"/>
</dbReference>
<evidence type="ECO:0000256" key="8">
    <source>
        <dbReference type="ARBA" id="ARBA00023235"/>
    </source>
</evidence>
<keyword evidence="8 9" id="KW-0413">Isomerase</keyword>
<evidence type="ECO:0000256" key="4">
    <source>
        <dbReference type="ARBA" id="ARBA00022272"/>
    </source>
</evidence>
<protein>
    <recommendedName>
        <fullName evidence="4 9">N-(5'-phosphoribosyl)anthranilate isomerase</fullName>
        <shortName evidence="9">PRAI</shortName>
        <ecNumber evidence="3 9">5.3.1.24</ecNumber>
    </recommendedName>
</protein>
<dbReference type="PANTHER" id="PTHR42894">
    <property type="entry name" value="N-(5'-PHOSPHORIBOSYL)ANTHRANILATE ISOMERASE"/>
    <property type="match status" value="1"/>
</dbReference>
<gene>
    <name evidence="9" type="primary">trpF</name>
    <name evidence="11" type="ORF">IGS68_05910</name>
</gene>
<accession>A0ABX7B8R0</accession>
<evidence type="ECO:0000256" key="6">
    <source>
        <dbReference type="ARBA" id="ARBA00022822"/>
    </source>
</evidence>
<comment type="similarity">
    <text evidence="9">Belongs to the TrpF family.</text>
</comment>
<evidence type="ECO:0000256" key="1">
    <source>
        <dbReference type="ARBA" id="ARBA00001164"/>
    </source>
</evidence>
<sequence>MTVQVKICGVSHPGAVTAAVQGGARYIGLVFYERSPRHVAPPLAAELARMVPTGVRTVGLFVDPTNEYLEHVVSQVPLDLIQLHGDETPERVAEIRAAFSMPVMKAIKVSSAADLDAAEAYAAVADRLLFDAKPPAKVAALPGGNGIAFDWTILTGRTWSKPWMLSGGLTADNVAEAIAVSGAASIDVSSGVEDRPGHKDPDLIRGFLKAAGR</sequence>
<comment type="pathway">
    <text evidence="2 9">Amino-acid biosynthesis; L-tryptophan biosynthesis; L-tryptophan from chorismate: step 3/5.</text>
</comment>
<dbReference type="SUPFAM" id="SSF51366">
    <property type="entry name" value="Ribulose-phoshate binding barrel"/>
    <property type="match status" value="1"/>
</dbReference>
<proteinExistence type="inferred from homology"/>
<dbReference type="Proteomes" id="UP000595197">
    <property type="component" value="Chromosome"/>
</dbReference>
<dbReference type="EMBL" id="CP067420">
    <property type="protein sequence ID" value="QQP90759.1"/>
    <property type="molecule type" value="Genomic_DNA"/>
</dbReference>
<evidence type="ECO:0000256" key="3">
    <source>
        <dbReference type="ARBA" id="ARBA00012572"/>
    </source>
</evidence>
<keyword evidence="5 9" id="KW-0028">Amino-acid biosynthesis</keyword>
<dbReference type="InterPro" id="IPR011060">
    <property type="entry name" value="RibuloseP-bd_barrel"/>
</dbReference>
<dbReference type="EC" id="5.3.1.24" evidence="3 9"/>
<dbReference type="CDD" id="cd00405">
    <property type="entry name" value="PRAI"/>
    <property type="match status" value="1"/>
</dbReference>
<evidence type="ECO:0000313" key="11">
    <source>
        <dbReference type="EMBL" id="QQP90759.1"/>
    </source>
</evidence>
<evidence type="ECO:0000259" key="10">
    <source>
        <dbReference type="Pfam" id="PF00697"/>
    </source>
</evidence>
<comment type="catalytic activity">
    <reaction evidence="1 9">
        <text>N-(5-phospho-beta-D-ribosyl)anthranilate = 1-(2-carboxyphenylamino)-1-deoxy-D-ribulose 5-phosphate</text>
        <dbReference type="Rhea" id="RHEA:21540"/>
        <dbReference type="ChEBI" id="CHEBI:18277"/>
        <dbReference type="ChEBI" id="CHEBI:58613"/>
        <dbReference type="EC" id="5.3.1.24"/>
    </reaction>
</comment>
<dbReference type="GO" id="GO:0004640">
    <property type="term" value="F:phosphoribosylanthranilate isomerase activity"/>
    <property type="evidence" value="ECO:0007669"/>
    <property type="project" value="UniProtKB-EC"/>
</dbReference>
<evidence type="ECO:0000256" key="9">
    <source>
        <dbReference type="HAMAP-Rule" id="MF_00135"/>
    </source>
</evidence>
<reference evidence="11" key="1">
    <citation type="submission" date="2021-02" db="EMBL/GenBank/DDBJ databases">
        <title>Skermanella TT6 skin isolate.</title>
        <authorList>
            <person name="Lee K."/>
            <person name="Ganzorig M."/>
        </authorList>
    </citation>
    <scope>NUCLEOTIDE SEQUENCE</scope>
    <source>
        <strain evidence="11">TT6</strain>
    </source>
</reference>
<evidence type="ECO:0000313" key="12">
    <source>
        <dbReference type="Proteomes" id="UP000595197"/>
    </source>
</evidence>
<organism evidence="11 12">
    <name type="scientific">Skermanella cutis</name>
    <dbReference type="NCBI Taxonomy" id="2775420"/>
    <lineage>
        <taxon>Bacteria</taxon>
        <taxon>Pseudomonadati</taxon>
        <taxon>Pseudomonadota</taxon>
        <taxon>Alphaproteobacteria</taxon>
        <taxon>Rhodospirillales</taxon>
        <taxon>Azospirillaceae</taxon>
        <taxon>Skermanella</taxon>
    </lineage>
</organism>
<keyword evidence="7 9" id="KW-0057">Aromatic amino acid biosynthesis</keyword>
<evidence type="ECO:0000256" key="2">
    <source>
        <dbReference type="ARBA" id="ARBA00004664"/>
    </source>
</evidence>
<dbReference type="Gene3D" id="3.20.20.70">
    <property type="entry name" value="Aldolase class I"/>
    <property type="match status" value="1"/>
</dbReference>
<dbReference type="InterPro" id="IPR001240">
    <property type="entry name" value="PRAI_dom"/>
</dbReference>
<keyword evidence="6 9" id="KW-0822">Tryptophan biosynthesis</keyword>
<evidence type="ECO:0000256" key="7">
    <source>
        <dbReference type="ARBA" id="ARBA00023141"/>
    </source>
</evidence>
<evidence type="ECO:0000256" key="5">
    <source>
        <dbReference type="ARBA" id="ARBA00022605"/>
    </source>
</evidence>
<dbReference type="InterPro" id="IPR013785">
    <property type="entry name" value="Aldolase_TIM"/>
</dbReference>
<dbReference type="InterPro" id="IPR044643">
    <property type="entry name" value="TrpF_fam"/>
</dbReference>
<name>A0ABX7B8R0_9PROT</name>